<dbReference type="RefSeq" id="XP_066703109.1">
    <property type="nucleotide sequence ID" value="XM_066840482.1"/>
</dbReference>
<organism evidence="2 3">
    <name type="scientific">Apiospora aurea</name>
    <dbReference type="NCBI Taxonomy" id="335848"/>
    <lineage>
        <taxon>Eukaryota</taxon>
        <taxon>Fungi</taxon>
        <taxon>Dikarya</taxon>
        <taxon>Ascomycota</taxon>
        <taxon>Pezizomycotina</taxon>
        <taxon>Sordariomycetes</taxon>
        <taxon>Xylariomycetidae</taxon>
        <taxon>Amphisphaeriales</taxon>
        <taxon>Apiosporaceae</taxon>
        <taxon>Apiospora</taxon>
    </lineage>
</organism>
<gene>
    <name evidence="2" type="ORF">PG986_004260</name>
</gene>
<sequence length="411" mass="47067">MLQEEHALAGDQLGAKDWNEFYKKHELEHTTVLACGHLIGRDCYKTILKNHAGRTKPDVLDPRNCFHCRADLRCAGCPLSALYDESFNPFIPGPTWPRNEPATSRWQPSYSFQELTLTAAETDRRAKRYCDACTSLHIFRKLVECTLACPQCPTCASSPCSCGPEEQERNKDKEQQPQQQLSRPDRDALAEKWLCRKVDQLSRLVYPSTVDIRNPHLAARRGDEIATRRARFVKEMLADPKFRELEQAMFRLQEAEKEEEDSSIPTIGGKFKALSERVFSLKGKQQQQQPPQPPQPQQTIVPGPDWAHWAFCLAVQCVEEYERKSSVLRLPLAWHRGLEGDEEDDQDDESFRRVPAGKKRRHMLNWDEETLMFVMAMGVDSPEKGLAKVNPRLFAGTQRELVDVMLASMDT</sequence>
<evidence type="ECO:0000313" key="2">
    <source>
        <dbReference type="EMBL" id="KAK7959406.1"/>
    </source>
</evidence>
<protein>
    <submittedName>
        <fullName evidence="2">Uncharacterized protein</fullName>
    </submittedName>
</protein>
<name>A0ABR1QM42_9PEZI</name>
<dbReference type="EMBL" id="JAQQWE010000003">
    <property type="protein sequence ID" value="KAK7959406.1"/>
    <property type="molecule type" value="Genomic_DNA"/>
</dbReference>
<proteinExistence type="predicted"/>
<evidence type="ECO:0000256" key="1">
    <source>
        <dbReference type="SAM" id="MobiDB-lite"/>
    </source>
</evidence>
<feature type="region of interest" description="Disordered" evidence="1">
    <location>
        <begin position="166"/>
        <end position="185"/>
    </location>
</feature>
<feature type="compositionally biased region" description="Basic and acidic residues" evidence="1">
    <location>
        <begin position="166"/>
        <end position="175"/>
    </location>
</feature>
<evidence type="ECO:0000313" key="3">
    <source>
        <dbReference type="Proteomes" id="UP001391051"/>
    </source>
</evidence>
<comment type="caution">
    <text evidence="2">The sequence shown here is derived from an EMBL/GenBank/DDBJ whole genome shotgun (WGS) entry which is preliminary data.</text>
</comment>
<keyword evidence="3" id="KW-1185">Reference proteome</keyword>
<feature type="region of interest" description="Disordered" evidence="1">
    <location>
        <begin position="280"/>
        <end position="301"/>
    </location>
</feature>
<reference evidence="2 3" key="1">
    <citation type="submission" date="2023-01" db="EMBL/GenBank/DDBJ databases">
        <title>Analysis of 21 Apiospora genomes using comparative genomics revels a genus with tremendous synthesis potential of carbohydrate active enzymes and secondary metabolites.</title>
        <authorList>
            <person name="Sorensen T."/>
        </authorList>
    </citation>
    <scope>NUCLEOTIDE SEQUENCE [LARGE SCALE GENOMIC DNA]</scope>
    <source>
        <strain evidence="2 3">CBS 24483</strain>
    </source>
</reference>
<dbReference type="Proteomes" id="UP001391051">
    <property type="component" value="Unassembled WGS sequence"/>
</dbReference>
<dbReference type="GeneID" id="92073544"/>
<accession>A0ABR1QM42</accession>